<proteinExistence type="predicted"/>
<name>A0ACB8UPY0_9EURO</name>
<protein>
    <submittedName>
        <fullName evidence="1">Uncharacterized protein</fullName>
    </submittedName>
</protein>
<accession>A0ACB8UPY0</accession>
<organism evidence="1">
    <name type="scientific">Ophidiomyces ophidiicola</name>
    <dbReference type="NCBI Taxonomy" id="1387563"/>
    <lineage>
        <taxon>Eukaryota</taxon>
        <taxon>Fungi</taxon>
        <taxon>Dikarya</taxon>
        <taxon>Ascomycota</taxon>
        <taxon>Pezizomycotina</taxon>
        <taxon>Eurotiomycetes</taxon>
        <taxon>Eurotiomycetidae</taxon>
        <taxon>Onygenales</taxon>
        <taxon>Onygenaceae</taxon>
        <taxon>Ophidiomyces</taxon>
    </lineage>
</organism>
<comment type="caution">
    <text evidence="1">The sequence shown here is derived from an EMBL/GenBank/DDBJ whole genome shotgun (WGS) entry which is preliminary data.</text>
</comment>
<sequence>MEFDCSRDNYQKQLMEDWARKFDSSLLQIGEMAGKYRQNPRCTLVSKHCGSFNFCVRLHWDDDGPDWLIRFQIPGKTVFADEKLRGEIAVMKLVRRNTSIPVPEIITYGSAAENPTGLGPSIIMTWLEGVRMKELMEKKNGFEETLLDPELDANTLRTLYSEVSGILYQLWTLEFDKIGSVDFNSDSNSWEVNSRPITLGMNELVRYGGINEENLACGTFESSLDYVFHLCEMRELHFMKQRNSVHDSRDCRAKYTCRRLLKSTATLFTSKRDINGPFKLFCDDLGPGNILVDPITNKVTGVIDWEFCYAAPAQFAASPPPWLLLKPISHWVEDSGLQAFLDVYIPKFNVFLETLQEHETNRPSINTDETLSNRMRNALEDRTVWFNFAIRNGWSTDNLYWNLLDNYVYGTALQTERVARTTGEAHLRNHRETVVRLKILELQQYNREMRQDVHVEYQQEEEDEKAQYWLPPESLCLFPEKYASNLLYRVVIKTRPAECRAPLEVEYREHLRASVSSCQFIRPLLDIIPDVNDSPTRPKYDNNATHKMAASHIPPGLVFQWMDHNLYDFDPRIYRRDYVLAEAVATGVLKALVSFENNNPCTYEVNLSDLGESNYDGFSRTLTGSSLTRAPEVWEGKGHFHSSDIWALGVTLFEQFSHSAFSFSVIRDDVLVETIMLAKIMRLFPEWHPSPVEWMDVYGQSLGQVFADATRIKDSIPIEPLDQ</sequence>
<gene>
    <name evidence="1" type="ORF">LOY88_005732</name>
</gene>
<evidence type="ECO:0000313" key="1">
    <source>
        <dbReference type="EMBL" id="KAI2382788.1"/>
    </source>
</evidence>
<reference evidence="1" key="1">
    <citation type="journal article" date="2022" name="bioRxiv">
        <title>Population genetic analysis of Ophidiomyces ophidiicola, the causative agent of snake fungal disease, indicates recent introductions to the USA.</title>
        <authorList>
            <person name="Ladner J.T."/>
            <person name="Palmer J.M."/>
            <person name="Ettinger C.L."/>
            <person name="Stajich J.E."/>
            <person name="Farrell T.M."/>
            <person name="Glorioso B.M."/>
            <person name="Lawson B."/>
            <person name="Price S.J."/>
            <person name="Stengle A.G."/>
            <person name="Grear D.A."/>
            <person name="Lorch J.M."/>
        </authorList>
    </citation>
    <scope>NUCLEOTIDE SEQUENCE</scope>
    <source>
        <strain evidence="1">NWHC 24266-5</strain>
    </source>
</reference>
<dbReference type="EMBL" id="JALBCA010000109">
    <property type="protein sequence ID" value="KAI2382788.1"/>
    <property type="molecule type" value="Genomic_DNA"/>
</dbReference>